<dbReference type="Proteomes" id="UP000887575">
    <property type="component" value="Unassembled WGS sequence"/>
</dbReference>
<evidence type="ECO:0000256" key="5">
    <source>
        <dbReference type="ARBA" id="ARBA00023242"/>
    </source>
</evidence>
<comment type="function">
    <text evidence="6">Essential component of the RMI complex, a complex that plays an important role in the processing of homologous recombination intermediates to limit DNA crossover formation in cells. Promotes TOP3A binding to double Holliday junctions (DHJ) and hence stimulates TOP3A-mediated dissolution. Required for BLM phosphorylation during mitosis. Within the BLM complex, required for BLM and TOP3A stability.</text>
</comment>
<feature type="compositionally biased region" description="Acidic residues" evidence="7">
    <location>
        <begin position="281"/>
        <end position="291"/>
    </location>
</feature>
<dbReference type="GO" id="GO:0000712">
    <property type="term" value="P:resolution of meiotic recombination intermediates"/>
    <property type="evidence" value="ECO:0007669"/>
    <property type="project" value="TreeGrafter"/>
</dbReference>
<protein>
    <recommendedName>
        <fullName evidence="3">RecQ-mediated genome instability protein 1</fullName>
    </recommendedName>
</protein>
<evidence type="ECO:0000259" key="9">
    <source>
        <dbReference type="Pfam" id="PF16099"/>
    </source>
</evidence>
<accession>A0AAF3EM96</accession>
<evidence type="ECO:0000256" key="2">
    <source>
        <dbReference type="ARBA" id="ARBA00006395"/>
    </source>
</evidence>
<feature type="compositionally biased region" description="Polar residues" evidence="7">
    <location>
        <begin position="340"/>
        <end position="362"/>
    </location>
</feature>
<dbReference type="WBParaSite" id="MBELARI_LOCUS15152">
    <property type="protein sequence ID" value="MBELARI_LOCUS15152"/>
    <property type="gene ID" value="MBELARI_LOCUS15152"/>
</dbReference>
<feature type="compositionally biased region" description="Basic and acidic residues" evidence="7">
    <location>
        <begin position="248"/>
        <end position="259"/>
    </location>
</feature>
<dbReference type="Pfam" id="PF08585">
    <property type="entry name" value="RMI1_N_C"/>
    <property type="match status" value="1"/>
</dbReference>
<dbReference type="InterPro" id="IPR049363">
    <property type="entry name" value="RMI1_N"/>
</dbReference>
<organism evidence="11 12">
    <name type="scientific">Mesorhabditis belari</name>
    <dbReference type="NCBI Taxonomy" id="2138241"/>
    <lineage>
        <taxon>Eukaryota</taxon>
        <taxon>Metazoa</taxon>
        <taxon>Ecdysozoa</taxon>
        <taxon>Nematoda</taxon>
        <taxon>Chromadorea</taxon>
        <taxon>Rhabditida</taxon>
        <taxon>Rhabditina</taxon>
        <taxon>Rhabditomorpha</taxon>
        <taxon>Rhabditoidea</taxon>
        <taxon>Rhabditidae</taxon>
        <taxon>Mesorhabditinae</taxon>
        <taxon>Mesorhabditis</taxon>
    </lineage>
</organism>
<dbReference type="InterPro" id="IPR032199">
    <property type="entry name" value="RMI1_C"/>
</dbReference>
<feature type="domain" description="RecQ mediated genome instability protein 1 OB-fold" evidence="8">
    <location>
        <begin position="80"/>
        <end position="197"/>
    </location>
</feature>
<feature type="domain" description="RMI1 N-terminal" evidence="10">
    <location>
        <begin position="16"/>
        <end position="62"/>
    </location>
</feature>
<keyword evidence="5" id="KW-0539">Nucleus</keyword>
<dbReference type="GO" id="GO:0016604">
    <property type="term" value="C:nuclear body"/>
    <property type="evidence" value="ECO:0007669"/>
    <property type="project" value="TreeGrafter"/>
</dbReference>
<dbReference type="PANTHER" id="PTHR14790:SF15">
    <property type="entry name" value="RECQ-MEDIATED GENOME INSTABILITY PROTEIN 1"/>
    <property type="match status" value="1"/>
</dbReference>
<proteinExistence type="inferred from homology"/>
<keyword evidence="4" id="KW-0235">DNA replication</keyword>
<feature type="compositionally biased region" description="Basic and acidic residues" evidence="7">
    <location>
        <begin position="446"/>
        <end position="467"/>
    </location>
</feature>
<feature type="region of interest" description="Disordered" evidence="7">
    <location>
        <begin position="278"/>
        <end position="298"/>
    </location>
</feature>
<evidence type="ECO:0000259" key="8">
    <source>
        <dbReference type="Pfam" id="PF08585"/>
    </source>
</evidence>
<evidence type="ECO:0000256" key="1">
    <source>
        <dbReference type="ARBA" id="ARBA00004123"/>
    </source>
</evidence>
<dbReference type="Pfam" id="PF21000">
    <property type="entry name" value="RMI1_N_N"/>
    <property type="match status" value="1"/>
</dbReference>
<dbReference type="InterPro" id="IPR042470">
    <property type="entry name" value="RMI1_N_C_sf"/>
</dbReference>
<evidence type="ECO:0000313" key="12">
    <source>
        <dbReference type="WBParaSite" id="MBELARI_LOCUS15152"/>
    </source>
</evidence>
<dbReference type="GO" id="GO:0006260">
    <property type="term" value="P:DNA replication"/>
    <property type="evidence" value="ECO:0007669"/>
    <property type="project" value="UniProtKB-KW"/>
</dbReference>
<dbReference type="PANTHER" id="PTHR14790">
    <property type="entry name" value="RECQ-MEDIATED GENOME INSTABILITY PROTEIN 1 RMI1"/>
    <property type="match status" value="1"/>
</dbReference>
<evidence type="ECO:0000256" key="7">
    <source>
        <dbReference type="SAM" id="MobiDB-lite"/>
    </source>
</evidence>
<dbReference type="GO" id="GO:0031422">
    <property type="term" value="C:RecQ family helicase-topoisomerase III complex"/>
    <property type="evidence" value="ECO:0007669"/>
    <property type="project" value="TreeGrafter"/>
</dbReference>
<reference evidence="12" key="1">
    <citation type="submission" date="2024-02" db="UniProtKB">
        <authorList>
            <consortium name="WormBaseParasite"/>
        </authorList>
    </citation>
    <scope>IDENTIFICATION</scope>
</reference>
<comment type="subcellular location">
    <subcellularLocation>
        <location evidence="1">Nucleus</location>
    </subcellularLocation>
</comment>
<evidence type="ECO:0000313" key="11">
    <source>
        <dbReference type="Proteomes" id="UP000887575"/>
    </source>
</evidence>
<evidence type="ECO:0000259" key="10">
    <source>
        <dbReference type="Pfam" id="PF21000"/>
    </source>
</evidence>
<sequence>MSSLHREAVFNFFVEKGILLKDEWLLACLEFLYGRSVLRNQQPTRVNALVFEQWLNTDLADSSYPTIGQIELDLNAERLELPSQLILQIASLTDIGMSAHGQLNGFTHDVVDDSGFEPLQEKDQESYMKETSKRCLLFEANDGANHVKLLEYYLTPFLSLKVRPGAKILMLPQTRIRRGTFYLTAKNCQLLGGEVEKYASGLPIDMLRKRLNLTSLGATSALTGKENVAENAQERSSPAISIPISSETTKKMDQKAPINDKKDATVIGRIPSSSNTTFSLLDDDDFEDNTNDDPTTRNQVSFMESQNLTIEEEDSFDAPAPSELQRLREYQNARRIEQQLSTSSTCLRQQKEQTPPLQSDFSMTDELPPTPSPRRHYDEPVINRLPLQTKTLFSAPPIKRPRPSMLTTIKQEPDDVEVINLEDEDDDWKPAPKTLQGALEQYDRNESGEIERGKETPKHSGKIHENRWGTPSPNVRLSVSEPPILTAFKELKIVYIADALKQMRYTVGSLKRNVQGVIERVVEPLTIVDRLWTQTVAIRDESTSPDGINCIIAGKVLEQLIGMAPDEAAEIRRSSSVQRRSEGKARLVALQHAMERLDLIFEIEFFSRREVTPVICDLQTLAQRLNML</sequence>
<feature type="compositionally biased region" description="Low complexity" evidence="7">
    <location>
        <begin position="236"/>
        <end position="246"/>
    </location>
</feature>
<dbReference type="AlphaFoldDB" id="A0AAF3EM96"/>
<dbReference type="GO" id="GO:0000166">
    <property type="term" value="F:nucleotide binding"/>
    <property type="evidence" value="ECO:0007669"/>
    <property type="project" value="InterPro"/>
</dbReference>
<evidence type="ECO:0000256" key="4">
    <source>
        <dbReference type="ARBA" id="ARBA00022705"/>
    </source>
</evidence>
<dbReference type="InterPro" id="IPR044881">
    <property type="entry name" value="RMI1_N_N_sf"/>
</dbReference>
<keyword evidence="11" id="KW-1185">Reference proteome</keyword>
<dbReference type="Gene3D" id="2.40.50.770">
    <property type="entry name" value="RecQ-mediated genome instability protein Rmi1, C-terminal domain"/>
    <property type="match status" value="1"/>
</dbReference>
<evidence type="ECO:0000256" key="3">
    <source>
        <dbReference type="ARBA" id="ARBA00018987"/>
    </source>
</evidence>
<evidence type="ECO:0000256" key="6">
    <source>
        <dbReference type="ARBA" id="ARBA00024977"/>
    </source>
</evidence>
<feature type="region of interest" description="Disordered" evidence="7">
    <location>
        <begin position="227"/>
        <end position="259"/>
    </location>
</feature>
<name>A0AAF3EM96_9BILA</name>
<dbReference type="GO" id="GO:0000724">
    <property type="term" value="P:double-strand break repair via homologous recombination"/>
    <property type="evidence" value="ECO:0007669"/>
    <property type="project" value="TreeGrafter"/>
</dbReference>
<dbReference type="SMART" id="SM01161">
    <property type="entry name" value="DUF1767"/>
    <property type="match status" value="1"/>
</dbReference>
<feature type="domain" description="RecQ-mediated genome instability protein 1 C-terminal OB-fold" evidence="9">
    <location>
        <begin position="493"/>
        <end position="622"/>
    </location>
</feature>
<feature type="region of interest" description="Disordered" evidence="7">
    <location>
        <begin position="340"/>
        <end position="378"/>
    </location>
</feature>
<feature type="region of interest" description="Disordered" evidence="7">
    <location>
        <begin position="446"/>
        <end position="469"/>
    </location>
</feature>
<dbReference type="InterPro" id="IPR013894">
    <property type="entry name" value="RMI1_OB"/>
</dbReference>
<dbReference type="Pfam" id="PF16099">
    <property type="entry name" value="RMI1_C"/>
    <property type="match status" value="1"/>
</dbReference>
<comment type="similarity">
    <text evidence="2">Belongs to the RMI1 family.</text>
</comment>
<dbReference type="Gene3D" id="1.10.8.1020">
    <property type="entry name" value="RecQ-mediated genome instability protein 1, N-terminal domain"/>
    <property type="match status" value="1"/>
</dbReference>